<gene>
    <name evidence="1" type="ORF">LGH70_17825</name>
</gene>
<proteinExistence type="predicted"/>
<dbReference type="EMBL" id="JAJADQ010000010">
    <property type="protein sequence ID" value="MCB2379461.1"/>
    <property type="molecule type" value="Genomic_DNA"/>
</dbReference>
<comment type="caution">
    <text evidence="1">The sequence shown here is derived from an EMBL/GenBank/DDBJ whole genome shotgun (WGS) entry which is preliminary data.</text>
</comment>
<accession>A0ABS8AHY1</accession>
<protein>
    <submittedName>
        <fullName evidence="1">Uncharacterized protein</fullName>
    </submittedName>
</protein>
<evidence type="ECO:0000313" key="2">
    <source>
        <dbReference type="Proteomes" id="UP001165297"/>
    </source>
</evidence>
<sequence>MNLSPKAIRFLIQAINVQQERFTEQLQSANVSEDDAADISNDAMYLNEIKKSLQEHHDGLIQAARPANT</sequence>
<dbReference type="RefSeq" id="WP_226188390.1">
    <property type="nucleotide sequence ID" value="NZ_JAJADQ010000010.1"/>
</dbReference>
<organism evidence="1 2">
    <name type="scientific">Hymenobacter nitidus</name>
    <dbReference type="NCBI Taxonomy" id="2880929"/>
    <lineage>
        <taxon>Bacteria</taxon>
        <taxon>Pseudomonadati</taxon>
        <taxon>Bacteroidota</taxon>
        <taxon>Cytophagia</taxon>
        <taxon>Cytophagales</taxon>
        <taxon>Hymenobacteraceae</taxon>
        <taxon>Hymenobacter</taxon>
    </lineage>
</organism>
<keyword evidence="2" id="KW-1185">Reference proteome</keyword>
<reference evidence="1" key="1">
    <citation type="submission" date="2021-10" db="EMBL/GenBank/DDBJ databases">
        <authorList>
            <person name="Dean J.D."/>
            <person name="Kim M.K."/>
            <person name="Newey C.N."/>
            <person name="Stoker T.S."/>
            <person name="Thompson D.W."/>
            <person name="Grose J.H."/>
        </authorList>
    </citation>
    <scope>NUCLEOTIDE SEQUENCE</scope>
    <source>
        <strain evidence="1">BT635</strain>
    </source>
</reference>
<evidence type="ECO:0000313" key="1">
    <source>
        <dbReference type="EMBL" id="MCB2379461.1"/>
    </source>
</evidence>
<name>A0ABS8AHY1_9BACT</name>
<dbReference type="Proteomes" id="UP001165297">
    <property type="component" value="Unassembled WGS sequence"/>
</dbReference>